<accession>A0ABP0TRV3</accession>
<proteinExistence type="predicted"/>
<evidence type="ECO:0000313" key="2">
    <source>
        <dbReference type="Proteomes" id="UP001497512"/>
    </source>
</evidence>
<organism evidence="1 2">
    <name type="scientific">Sphagnum troendelagicum</name>
    <dbReference type="NCBI Taxonomy" id="128251"/>
    <lineage>
        <taxon>Eukaryota</taxon>
        <taxon>Viridiplantae</taxon>
        <taxon>Streptophyta</taxon>
        <taxon>Embryophyta</taxon>
        <taxon>Bryophyta</taxon>
        <taxon>Sphagnophytina</taxon>
        <taxon>Sphagnopsida</taxon>
        <taxon>Sphagnales</taxon>
        <taxon>Sphagnaceae</taxon>
        <taxon>Sphagnum</taxon>
    </lineage>
</organism>
<dbReference type="Proteomes" id="UP001497512">
    <property type="component" value="Chromosome 14"/>
</dbReference>
<reference evidence="1" key="1">
    <citation type="submission" date="2024-02" db="EMBL/GenBank/DDBJ databases">
        <authorList>
            <consortium name="ELIXIR-Norway"/>
            <consortium name="Elixir Norway"/>
        </authorList>
    </citation>
    <scope>NUCLEOTIDE SEQUENCE</scope>
</reference>
<evidence type="ECO:0000313" key="1">
    <source>
        <dbReference type="EMBL" id="CAK9203480.1"/>
    </source>
</evidence>
<keyword evidence="2" id="KW-1185">Reference proteome</keyword>
<protein>
    <submittedName>
        <fullName evidence="1">Uncharacterized protein</fullName>
    </submittedName>
</protein>
<dbReference type="EMBL" id="OZ019906">
    <property type="protein sequence ID" value="CAK9203480.1"/>
    <property type="molecule type" value="Genomic_DNA"/>
</dbReference>
<name>A0ABP0TRV3_9BRYO</name>
<gene>
    <name evidence="1" type="ORF">CSSPTR1EN2_LOCUS6907</name>
</gene>
<sequence length="170" mass="18684">MPSSKLQARCKLATVLEDYYMGAPYVDYETDAGDVQLQQKQLRATAAAAGAPKQLLRRCSSKPGCKETGSKKALESISPLRLLGKLRDRYVRMMNDMAEKGDVITVGLAGYHGAVATPYSYPCCRTRATTMTKDYNLDSSCEQLSVNSSLGLVLSHHVRRPKPKLLPNLD</sequence>